<sequence>MFIASLILLCINIILMIIFYRKTSHNFSQNAYRDRIREEVNRLIIDIEHESDHAVTILEDKIQQIEKLLSDTDKHIALVEQEHEKWNAQKEFLERYRNPNQKEAEVSADTKKNTVMIYKKPIGMPEAAAHASPLLNPREQVIELARQGFSIDFIAEKVDLPLGEIALILSIDG</sequence>
<dbReference type="STRING" id="596324.TREVI0001_1654"/>
<dbReference type="AlphaFoldDB" id="C8PQS7"/>
<evidence type="ECO:0008006" key="4">
    <source>
        <dbReference type="Google" id="ProtNLM"/>
    </source>
</evidence>
<gene>
    <name evidence="2" type="ORF">TREVI0001_1654</name>
</gene>
<name>C8PQS7_9SPIR</name>
<dbReference type="OrthoDB" id="360190at2"/>
<accession>C8PQS7</accession>
<evidence type="ECO:0000313" key="2">
    <source>
        <dbReference type="EMBL" id="EEV20241.1"/>
    </source>
</evidence>
<dbReference type="Proteomes" id="UP000004509">
    <property type="component" value="Unassembled WGS sequence"/>
</dbReference>
<evidence type="ECO:0000256" key="1">
    <source>
        <dbReference type="SAM" id="Phobius"/>
    </source>
</evidence>
<proteinExistence type="predicted"/>
<comment type="caution">
    <text evidence="2">The sequence shown here is derived from an EMBL/GenBank/DDBJ whole genome shotgun (WGS) entry which is preliminary data.</text>
</comment>
<dbReference type="EMBL" id="ACYH01000038">
    <property type="protein sequence ID" value="EEV20241.1"/>
    <property type="molecule type" value="Genomic_DNA"/>
</dbReference>
<keyword evidence="1" id="KW-1133">Transmembrane helix</keyword>
<reference evidence="2 3" key="1">
    <citation type="submission" date="2009-07" db="EMBL/GenBank/DDBJ databases">
        <authorList>
            <person name="Madupu R."/>
            <person name="Sebastian Y."/>
            <person name="Durkin A.S."/>
            <person name="Torralba M."/>
            <person name="Methe B."/>
            <person name="Sutton G.G."/>
            <person name="Strausberg R.L."/>
            <person name="Nelson K.E."/>
        </authorList>
    </citation>
    <scope>NUCLEOTIDE SEQUENCE [LARGE SCALE GENOMIC DNA]</scope>
    <source>
        <strain evidence="2 3">ATCC 35580</strain>
    </source>
</reference>
<keyword evidence="1" id="KW-0812">Transmembrane</keyword>
<evidence type="ECO:0000313" key="3">
    <source>
        <dbReference type="Proteomes" id="UP000004509"/>
    </source>
</evidence>
<dbReference type="eggNOG" id="ENOG5032NXZ">
    <property type="taxonomic scope" value="Bacteria"/>
</dbReference>
<organism evidence="2 3">
    <name type="scientific">Treponema vincentii ATCC 35580</name>
    <dbReference type="NCBI Taxonomy" id="596324"/>
    <lineage>
        <taxon>Bacteria</taxon>
        <taxon>Pseudomonadati</taxon>
        <taxon>Spirochaetota</taxon>
        <taxon>Spirochaetia</taxon>
        <taxon>Spirochaetales</taxon>
        <taxon>Treponemataceae</taxon>
        <taxon>Treponema</taxon>
    </lineage>
</organism>
<protein>
    <recommendedName>
        <fullName evidence="4">DUF2802 domain-containing protein</fullName>
    </recommendedName>
</protein>
<keyword evidence="1" id="KW-0472">Membrane</keyword>
<dbReference type="InterPro" id="IPR046118">
    <property type="entry name" value="DUF6115"/>
</dbReference>
<dbReference type="RefSeq" id="WP_006188933.1">
    <property type="nucleotide sequence ID" value="NZ_ACYH01000038.1"/>
</dbReference>
<dbReference type="Pfam" id="PF19610">
    <property type="entry name" value="DUF6115"/>
    <property type="match status" value="1"/>
</dbReference>
<feature type="transmembrane region" description="Helical" evidence="1">
    <location>
        <begin position="6"/>
        <end position="23"/>
    </location>
</feature>